<organism evidence="3 4">
    <name type="scientific">Actinocrinis puniceicyclus</name>
    <dbReference type="NCBI Taxonomy" id="977794"/>
    <lineage>
        <taxon>Bacteria</taxon>
        <taxon>Bacillati</taxon>
        <taxon>Actinomycetota</taxon>
        <taxon>Actinomycetes</taxon>
        <taxon>Catenulisporales</taxon>
        <taxon>Actinospicaceae</taxon>
        <taxon>Actinocrinis</taxon>
    </lineage>
</organism>
<evidence type="ECO:0000256" key="1">
    <source>
        <dbReference type="ARBA" id="ARBA00006817"/>
    </source>
</evidence>
<feature type="domain" description="Activator of Hsp90 ATPase homologue 1/2-like C-terminal" evidence="2">
    <location>
        <begin position="15"/>
        <end position="133"/>
    </location>
</feature>
<dbReference type="EMBL" id="JAGSXH010000022">
    <property type="protein sequence ID" value="MBS2963184.1"/>
    <property type="molecule type" value="Genomic_DNA"/>
</dbReference>
<gene>
    <name evidence="3" type="ORF">KGA66_09015</name>
</gene>
<reference evidence="3" key="1">
    <citation type="submission" date="2021-04" db="EMBL/GenBank/DDBJ databases">
        <title>Genome based classification of Actinospica acidithermotolerans sp. nov., an actinobacterium isolated from an Indonesian hot spring.</title>
        <authorList>
            <person name="Kusuma A.B."/>
            <person name="Putra K.E."/>
            <person name="Nafisah S."/>
            <person name="Loh J."/>
            <person name="Nouioui I."/>
            <person name="Goodfellow M."/>
        </authorList>
    </citation>
    <scope>NUCLEOTIDE SEQUENCE</scope>
    <source>
        <strain evidence="3">DSM 45618</strain>
    </source>
</reference>
<proteinExistence type="inferred from homology"/>
<protein>
    <submittedName>
        <fullName evidence="3">SRPBCC domain-containing protein</fullName>
    </submittedName>
</protein>
<dbReference type="InterPro" id="IPR023393">
    <property type="entry name" value="START-like_dom_sf"/>
</dbReference>
<accession>A0A8J7WPJ6</accession>
<evidence type="ECO:0000313" key="4">
    <source>
        <dbReference type="Proteomes" id="UP000677913"/>
    </source>
</evidence>
<name>A0A8J7WPJ6_9ACTN</name>
<dbReference type="InterPro" id="IPR013538">
    <property type="entry name" value="ASHA1/2-like_C"/>
</dbReference>
<evidence type="ECO:0000313" key="3">
    <source>
        <dbReference type="EMBL" id="MBS2963184.1"/>
    </source>
</evidence>
<dbReference type="Pfam" id="PF08327">
    <property type="entry name" value="AHSA1"/>
    <property type="match status" value="1"/>
</dbReference>
<comment type="caution">
    <text evidence="3">The sequence shown here is derived from an EMBL/GenBank/DDBJ whole genome shotgun (WGS) entry which is preliminary data.</text>
</comment>
<evidence type="ECO:0000259" key="2">
    <source>
        <dbReference type="Pfam" id="PF08327"/>
    </source>
</evidence>
<dbReference type="RefSeq" id="WP_211466640.1">
    <property type="nucleotide sequence ID" value="NZ_JAGSXH010000022.1"/>
</dbReference>
<dbReference type="Proteomes" id="UP000677913">
    <property type="component" value="Unassembled WGS sequence"/>
</dbReference>
<dbReference type="Gene3D" id="3.30.530.20">
    <property type="match status" value="1"/>
</dbReference>
<keyword evidence="4" id="KW-1185">Reference proteome</keyword>
<dbReference type="SUPFAM" id="SSF55961">
    <property type="entry name" value="Bet v1-like"/>
    <property type="match status" value="1"/>
</dbReference>
<dbReference type="AlphaFoldDB" id="A0A8J7WPJ6"/>
<dbReference type="CDD" id="cd07814">
    <property type="entry name" value="SRPBCC_CalC_Aha1-like"/>
    <property type="match status" value="1"/>
</dbReference>
<comment type="similarity">
    <text evidence="1">Belongs to the AHA1 family.</text>
</comment>
<sequence>MTHEFELSEQIGLAATPEQVWDAIATGPGIDSWFMGRSEIEAREGGRGRTDMGGFVVESTVTACDPRKRFAYRGDPAPDGAFHAFEYLIEAREGGSTVLRFVHSGFLGDDWEAEYDALRKGDPMYLHKLAQYVRYFPGRYGAPISGFAGQRSDKERVWELYRAGLGLTDPVAVGDRVHLTPGGLTALDGEVTYVSEDFLGVRAADGFYSFIHGYQGALVIGHHVYGEPGQPAPDVKALQGAWQTWLAATFA</sequence>